<evidence type="ECO:0000256" key="4">
    <source>
        <dbReference type="ARBA" id="ARBA00023015"/>
    </source>
</evidence>
<proteinExistence type="predicted"/>
<evidence type="ECO:0000313" key="13">
    <source>
        <dbReference type="Proteomes" id="UP001085076"/>
    </source>
</evidence>
<feature type="compositionally biased region" description="Basic residues" evidence="10">
    <location>
        <begin position="86"/>
        <end position="96"/>
    </location>
</feature>
<reference evidence="12" key="2">
    <citation type="journal article" date="2022" name="Hortic Res">
        <title>The genome of Dioscorea zingiberensis sheds light on the biosynthesis, origin and evolution of the medicinally important diosgenin saponins.</title>
        <authorList>
            <person name="Li Y."/>
            <person name="Tan C."/>
            <person name="Li Z."/>
            <person name="Guo J."/>
            <person name="Li S."/>
            <person name="Chen X."/>
            <person name="Wang C."/>
            <person name="Dai X."/>
            <person name="Yang H."/>
            <person name="Song W."/>
            <person name="Hou L."/>
            <person name="Xu J."/>
            <person name="Tong Z."/>
            <person name="Xu A."/>
            <person name="Yuan X."/>
            <person name="Wang W."/>
            <person name="Yang Q."/>
            <person name="Chen L."/>
            <person name="Sun Z."/>
            <person name="Wang K."/>
            <person name="Pan B."/>
            <person name="Chen J."/>
            <person name="Bao Y."/>
            <person name="Liu F."/>
            <person name="Qi X."/>
            <person name="Gang D.R."/>
            <person name="Wen J."/>
            <person name="Li J."/>
        </authorList>
    </citation>
    <scope>NUCLEOTIDE SEQUENCE</scope>
    <source>
        <strain evidence="12">Dzin_1.0</strain>
    </source>
</reference>
<dbReference type="GO" id="GO:0003677">
    <property type="term" value="F:DNA binding"/>
    <property type="evidence" value="ECO:0007669"/>
    <property type="project" value="UniProtKB-UniRule"/>
</dbReference>
<dbReference type="GO" id="GO:0005634">
    <property type="term" value="C:nucleus"/>
    <property type="evidence" value="ECO:0007669"/>
    <property type="project" value="UniProtKB-SubCell"/>
</dbReference>
<evidence type="ECO:0000259" key="11">
    <source>
        <dbReference type="PROSITE" id="PS50884"/>
    </source>
</evidence>
<evidence type="ECO:0000256" key="2">
    <source>
        <dbReference type="ARBA" id="ARBA00022771"/>
    </source>
</evidence>
<protein>
    <recommendedName>
        <fullName evidence="9">Dof zinc finger protein</fullName>
    </recommendedName>
</protein>
<dbReference type="GO" id="GO:0008270">
    <property type="term" value="F:zinc ion binding"/>
    <property type="evidence" value="ECO:0007669"/>
    <property type="project" value="UniProtKB-KW"/>
</dbReference>
<keyword evidence="4 9" id="KW-0805">Transcription regulation</keyword>
<dbReference type="InterPro" id="IPR003851">
    <property type="entry name" value="Znf_Dof"/>
</dbReference>
<evidence type="ECO:0000256" key="3">
    <source>
        <dbReference type="ARBA" id="ARBA00022833"/>
    </source>
</evidence>
<dbReference type="GO" id="GO:0003700">
    <property type="term" value="F:DNA-binding transcription factor activity"/>
    <property type="evidence" value="ECO:0007669"/>
    <property type="project" value="UniProtKB-UniRule"/>
</dbReference>
<dbReference type="EMBL" id="JAGGNH010000002">
    <property type="protein sequence ID" value="KAJ0983015.1"/>
    <property type="molecule type" value="Genomic_DNA"/>
</dbReference>
<keyword evidence="5 8" id="KW-0238">DNA-binding</keyword>
<organism evidence="12 13">
    <name type="scientific">Dioscorea zingiberensis</name>
    <dbReference type="NCBI Taxonomy" id="325984"/>
    <lineage>
        <taxon>Eukaryota</taxon>
        <taxon>Viridiplantae</taxon>
        <taxon>Streptophyta</taxon>
        <taxon>Embryophyta</taxon>
        <taxon>Tracheophyta</taxon>
        <taxon>Spermatophyta</taxon>
        <taxon>Magnoliopsida</taxon>
        <taxon>Liliopsida</taxon>
        <taxon>Dioscoreales</taxon>
        <taxon>Dioscoreaceae</taxon>
        <taxon>Dioscorea</taxon>
    </lineage>
</organism>
<keyword evidence="7 8" id="KW-0539">Nucleus</keyword>
<dbReference type="PROSITE" id="PS01361">
    <property type="entry name" value="ZF_DOF_1"/>
    <property type="match status" value="1"/>
</dbReference>
<gene>
    <name evidence="12" type="ORF">J5N97_011270</name>
</gene>
<evidence type="ECO:0000313" key="12">
    <source>
        <dbReference type="EMBL" id="KAJ0983015.1"/>
    </source>
</evidence>
<dbReference type="InterPro" id="IPR045174">
    <property type="entry name" value="Dof"/>
</dbReference>
<feature type="compositionally biased region" description="Low complexity" evidence="10">
    <location>
        <begin position="99"/>
        <end position="113"/>
    </location>
</feature>
<comment type="caution">
    <text evidence="12">The sequence shown here is derived from an EMBL/GenBank/DDBJ whole genome shotgun (WGS) entry which is preliminary data.</text>
</comment>
<comment type="function">
    <text evidence="9">Transcription factor that binds specifically to a 5'-AA[AG]G-3' consensus core sequence.</text>
</comment>
<dbReference type="AlphaFoldDB" id="A0A9D5D020"/>
<keyword evidence="3 9" id="KW-0862">Zinc</keyword>
<evidence type="ECO:0000256" key="5">
    <source>
        <dbReference type="ARBA" id="ARBA00023125"/>
    </source>
</evidence>
<keyword evidence="2 8" id="KW-0863">Zinc-finger</keyword>
<evidence type="ECO:0000256" key="8">
    <source>
        <dbReference type="PROSITE-ProRule" id="PRU00071"/>
    </source>
</evidence>
<dbReference type="PANTHER" id="PTHR31992">
    <property type="entry name" value="DOF ZINC FINGER PROTEIN DOF1.4-RELATED"/>
    <property type="match status" value="1"/>
</dbReference>
<evidence type="ECO:0000256" key="6">
    <source>
        <dbReference type="ARBA" id="ARBA00023163"/>
    </source>
</evidence>
<comment type="subcellular location">
    <subcellularLocation>
        <location evidence="8 9">Nucleus</location>
    </subcellularLocation>
</comment>
<keyword evidence="6 9" id="KW-0804">Transcription</keyword>
<evidence type="ECO:0000256" key="7">
    <source>
        <dbReference type="ARBA" id="ARBA00023242"/>
    </source>
</evidence>
<keyword evidence="13" id="KW-1185">Reference proteome</keyword>
<feature type="domain" description="Dof-type" evidence="11">
    <location>
        <begin position="36"/>
        <end position="90"/>
    </location>
</feature>
<dbReference type="PROSITE" id="PS50884">
    <property type="entry name" value="ZF_DOF_2"/>
    <property type="match status" value="1"/>
</dbReference>
<evidence type="ECO:0000256" key="1">
    <source>
        <dbReference type="ARBA" id="ARBA00022723"/>
    </source>
</evidence>
<dbReference type="Proteomes" id="UP001085076">
    <property type="component" value="Miscellaneous, Linkage group lg02"/>
</dbReference>
<dbReference type="OrthoDB" id="1927254at2759"/>
<evidence type="ECO:0000256" key="9">
    <source>
        <dbReference type="RuleBase" id="RU369094"/>
    </source>
</evidence>
<sequence length="295" mass="32002">MLLSNSSNSSNSSSSEYRTNMEMSIKNAKETSMAALKCPRCNSSNTKFCYYNNYSLSQPRHFCKACKRYWTRGGTLRNVPIGGGCRKNKRAKKPPSHPHPNSSSSSSSAVLSRHPPPPPPSSLVPMLSSTNMDFNPFAANLPPIPTSFLQQPQLDGFNTTLGYPSSSTAGTNHDQQQFFDPLLGSSLSSAAAASLLLSSIKQPLMVSCDNMQNCELDGSLGLALLKQVKMEAADHHHHHHHAWVQAPCGNPFESMPANTVVDSPSTNLFWSWNQSLGPWPDTHATNCGSSVAPLI</sequence>
<keyword evidence="1 9" id="KW-0479">Metal-binding</keyword>
<dbReference type="Pfam" id="PF02701">
    <property type="entry name" value="Zn_ribbon_Dof"/>
    <property type="match status" value="1"/>
</dbReference>
<dbReference type="PANTHER" id="PTHR31992:SF141">
    <property type="entry name" value="DOF ZINC FINGER PROTEIN DOF1.4"/>
    <property type="match status" value="1"/>
</dbReference>
<name>A0A9D5D020_9LILI</name>
<feature type="region of interest" description="Disordered" evidence="10">
    <location>
        <begin position="80"/>
        <end position="127"/>
    </location>
</feature>
<accession>A0A9D5D020</accession>
<reference evidence="12" key="1">
    <citation type="submission" date="2021-03" db="EMBL/GenBank/DDBJ databases">
        <authorList>
            <person name="Li Z."/>
            <person name="Yang C."/>
        </authorList>
    </citation>
    <scope>NUCLEOTIDE SEQUENCE</scope>
    <source>
        <strain evidence="12">Dzin_1.0</strain>
        <tissue evidence="12">Leaf</tissue>
    </source>
</reference>
<evidence type="ECO:0000256" key="10">
    <source>
        <dbReference type="SAM" id="MobiDB-lite"/>
    </source>
</evidence>